<accession>A0A844GP65</accession>
<dbReference type="InterPro" id="IPR019606">
    <property type="entry name" value="GerMN"/>
</dbReference>
<dbReference type="Pfam" id="PF10646">
    <property type="entry name" value="Germane"/>
    <property type="match status" value="2"/>
</dbReference>
<dbReference type="PROSITE" id="PS51257">
    <property type="entry name" value="PROKAR_LIPOPROTEIN"/>
    <property type="match status" value="1"/>
</dbReference>
<sequence length="316" mass="36167">MRKRIYRILPVLIGSIFLGGCSVEVQDNGNPSSGYYIYEISQDETQLVREAYSPEETTVEYMLKDMMQRLNNREADKEDIGLLPDEVQMNYSIEDNVLVVNFNSKYQEMSGARELMVRAGVVRTFLQVPGITAVRFTVENEDLLDSRGEPVGEMTEDTFAEFSGSEPDAYCSNTFTLYFTDKEGQHLVKEQRTVRYKRSIPKEWIILQQLMKGPLEKGHYPTIPENTEILNVTLADNICYVAFDRVFSSYALDVSENIPIYSVVNSLLDALDADKVQITVGTKDKLDTFGEKMELYCFYEKNDKLVTAETDDQKKK</sequence>
<dbReference type="RefSeq" id="WP_154780418.1">
    <property type="nucleotide sequence ID" value="NZ_WMBC01000007.1"/>
</dbReference>
<gene>
    <name evidence="2" type="ORF">GKZ57_09815</name>
</gene>
<dbReference type="Proteomes" id="UP000437824">
    <property type="component" value="Unassembled WGS sequence"/>
</dbReference>
<feature type="domain" description="GerMN" evidence="1">
    <location>
        <begin position="59"/>
        <end position="147"/>
    </location>
</feature>
<comment type="caution">
    <text evidence="2">The sequence shown here is derived from an EMBL/GenBank/DDBJ whole genome shotgun (WGS) entry which is preliminary data.</text>
</comment>
<name>A0A844GP65_9FIRM</name>
<proteinExistence type="predicted"/>
<dbReference type="AlphaFoldDB" id="A0A844GP65"/>
<dbReference type="EMBL" id="WMBC01000007">
    <property type="protein sequence ID" value="MTD61555.1"/>
    <property type="molecule type" value="Genomic_DNA"/>
</dbReference>
<organism evidence="2 3">
    <name type="scientific">Blautia luti DSM 14534 = JCM 17040</name>
    <dbReference type="NCBI Taxonomy" id="649762"/>
    <lineage>
        <taxon>Bacteria</taxon>
        <taxon>Bacillati</taxon>
        <taxon>Bacillota</taxon>
        <taxon>Clostridia</taxon>
        <taxon>Lachnospirales</taxon>
        <taxon>Lachnospiraceae</taxon>
        <taxon>Blautia</taxon>
    </lineage>
</organism>
<evidence type="ECO:0000313" key="3">
    <source>
        <dbReference type="Proteomes" id="UP000437824"/>
    </source>
</evidence>
<evidence type="ECO:0000313" key="2">
    <source>
        <dbReference type="EMBL" id="MTD61555.1"/>
    </source>
</evidence>
<feature type="domain" description="GerMN" evidence="1">
    <location>
        <begin position="203"/>
        <end position="288"/>
    </location>
</feature>
<evidence type="ECO:0000259" key="1">
    <source>
        <dbReference type="SMART" id="SM00909"/>
    </source>
</evidence>
<protein>
    <submittedName>
        <fullName evidence="2">Spore gernimation protein</fullName>
    </submittedName>
</protein>
<reference evidence="2 3" key="1">
    <citation type="submission" date="2019-11" db="EMBL/GenBank/DDBJ databases">
        <title>Draft genome sequence of Blautia luti DSM 14534T, isolated from human stool.</title>
        <authorList>
            <person name="Ortiz R."/>
            <person name="Melis-Arcos F."/>
            <person name="Covarrubias P."/>
            <person name="Cardenas J.P."/>
            <person name="Perez-Donoso J."/>
            <person name="Almonacid D."/>
        </authorList>
    </citation>
    <scope>NUCLEOTIDE SEQUENCE [LARGE SCALE GENOMIC DNA]</scope>
    <source>
        <strain evidence="2 3">DSM 14534</strain>
    </source>
</reference>
<dbReference type="SMART" id="SM00909">
    <property type="entry name" value="Germane"/>
    <property type="match status" value="2"/>
</dbReference>